<dbReference type="SUPFAM" id="SSF56487">
    <property type="entry name" value="SRCR-like"/>
    <property type="match status" value="1"/>
</dbReference>
<proteinExistence type="predicted"/>
<dbReference type="Pfam" id="PF00090">
    <property type="entry name" value="TSP_1"/>
    <property type="match status" value="1"/>
</dbReference>
<dbReference type="PANTHER" id="PTHR16311">
    <property type="entry name" value="THROMBOSPONDIN TYPE I DOMAIN-CONTAINING 1"/>
    <property type="match status" value="1"/>
</dbReference>
<comment type="caution">
    <text evidence="4">The sequence shown here is derived from an EMBL/GenBank/DDBJ whole genome shotgun (WGS) entry which is preliminary data.</text>
</comment>
<organism evidence="4 5">
    <name type="scientific">Mytilus edulis</name>
    <name type="common">Blue mussel</name>
    <dbReference type="NCBI Taxonomy" id="6550"/>
    <lineage>
        <taxon>Eukaryota</taxon>
        <taxon>Metazoa</taxon>
        <taxon>Spiralia</taxon>
        <taxon>Lophotrochozoa</taxon>
        <taxon>Mollusca</taxon>
        <taxon>Bivalvia</taxon>
        <taxon>Autobranchia</taxon>
        <taxon>Pteriomorphia</taxon>
        <taxon>Mytilida</taxon>
        <taxon>Mytiloidea</taxon>
        <taxon>Mytilidae</taxon>
        <taxon>Mytilinae</taxon>
        <taxon>Mytilus</taxon>
    </lineage>
</organism>
<keyword evidence="5" id="KW-1185">Reference proteome</keyword>
<dbReference type="InterPro" id="IPR036772">
    <property type="entry name" value="SRCR-like_dom_sf"/>
</dbReference>
<evidence type="ECO:0000259" key="3">
    <source>
        <dbReference type="PROSITE" id="PS50287"/>
    </source>
</evidence>
<dbReference type="PROSITE" id="PS50287">
    <property type="entry name" value="SRCR_2"/>
    <property type="match status" value="1"/>
</dbReference>
<evidence type="ECO:0000313" key="5">
    <source>
        <dbReference type="Proteomes" id="UP000683360"/>
    </source>
</evidence>
<dbReference type="EMBL" id="CAJPWZ010000439">
    <property type="protein sequence ID" value="CAG2192722.1"/>
    <property type="molecule type" value="Genomic_DNA"/>
</dbReference>
<accession>A0A8S3QG11</accession>
<feature type="disulfide bond" evidence="2">
    <location>
        <begin position="80"/>
        <end position="90"/>
    </location>
</feature>
<reference evidence="4" key="1">
    <citation type="submission" date="2021-03" db="EMBL/GenBank/DDBJ databases">
        <authorList>
            <person name="Bekaert M."/>
        </authorList>
    </citation>
    <scope>NUCLEOTIDE SEQUENCE</scope>
</reference>
<dbReference type="PANTHER" id="PTHR16311:SF3">
    <property type="entry name" value="THROMBOSPONDIN TYPE-1 DOMAIN-CONTAINING PROTEIN 1"/>
    <property type="match status" value="1"/>
</dbReference>
<dbReference type="InterPro" id="IPR001190">
    <property type="entry name" value="SRCR"/>
</dbReference>
<dbReference type="SUPFAM" id="SSF82895">
    <property type="entry name" value="TSP-1 type 1 repeat"/>
    <property type="match status" value="1"/>
</dbReference>
<dbReference type="Gene3D" id="2.20.100.10">
    <property type="entry name" value="Thrombospondin type-1 (TSP1) repeat"/>
    <property type="match status" value="1"/>
</dbReference>
<dbReference type="Proteomes" id="UP000683360">
    <property type="component" value="Unassembled WGS sequence"/>
</dbReference>
<sequence>MQTNGSLRWSSEYDMLIIVLTLFSGEKYVSCEIIFEDDIRLAADGRLEVLYNGQWEQGGISIGNSVNDGSGKIWLDNLRCKGSEGMLAECRRNDWGIHDCTHPEDVGIRCDSIDRVTEGGLWGNWLSWSVCSTSCGAGIQKRQRNCDSPPPYLGGGYCSGLPLESRSCNNMCCPMTDTFGNPKPNITLDEEPYEKDQEK</sequence>
<name>A0A8S3QG11_MYTED</name>
<dbReference type="GO" id="GO:0016491">
    <property type="term" value="F:oxidoreductase activity"/>
    <property type="evidence" value="ECO:0007669"/>
    <property type="project" value="UniProtKB-KW"/>
</dbReference>
<comment type="caution">
    <text evidence="2">Lacks conserved residue(s) required for the propagation of feature annotation.</text>
</comment>
<dbReference type="SMART" id="SM00209">
    <property type="entry name" value="TSP1"/>
    <property type="match status" value="1"/>
</dbReference>
<gene>
    <name evidence="4" type="ORF">MEDL_7873</name>
</gene>
<keyword evidence="1 2" id="KW-1015">Disulfide bond</keyword>
<protein>
    <submittedName>
        <fullName evidence="4">LOXL2_3_4</fullName>
        <ecNumber evidence="4">1.4.3.-</ecNumber>
    </submittedName>
</protein>
<dbReference type="SMART" id="SM00202">
    <property type="entry name" value="SR"/>
    <property type="match status" value="1"/>
</dbReference>
<dbReference type="GO" id="GO:0071944">
    <property type="term" value="C:cell periphery"/>
    <property type="evidence" value="ECO:0007669"/>
    <property type="project" value="TreeGrafter"/>
</dbReference>
<dbReference type="PRINTS" id="PR01705">
    <property type="entry name" value="TSP1REPEAT"/>
</dbReference>
<dbReference type="AlphaFoldDB" id="A0A8S3QG11"/>
<dbReference type="FunFam" id="2.20.100.10:FF:000001">
    <property type="entry name" value="semaphorin-5A isoform X1"/>
    <property type="match status" value="1"/>
</dbReference>
<dbReference type="Pfam" id="PF00530">
    <property type="entry name" value="SRCR"/>
    <property type="match status" value="1"/>
</dbReference>
<evidence type="ECO:0000256" key="2">
    <source>
        <dbReference type="PROSITE-ProRule" id="PRU00196"/>
    </source>
</evidence>
<dbReference type="Gene3D" id="3.10.250.10">
    <property type="entry name" value="SRCR-like domain"/>
    <property type="match status" value="1"/>
</dbReference>
<dbReference type="EC" id="1.4.3.-" evidence="4"/>
<dbReference type="GO" id="GO:0016020">
    <property type="term" value="C:membrane"/>
    <property type="evidence" value="ECO:0007669"/>
    <property type="project" value="InterPro"/>
</dbReference>
<keyword evidence="4" id="KW-0560">Oxidoreductase</keyword>
<dbReference type="InterPro" id="IPR038877">
    <property type="entry name" value="THSD1"/>
</dbReference>
<dbReference type="InterPro" id="IPR000884">
    <property type="entry name" value="TSP1_rpt"/>
</dbReference>
<evidence type="ECO:0000313" key="4">
    <source>
        <dbReference type="EMBL" id="CAG2192722.1"/>
    </source>
</evidence>
<feature type="domain" description="SRCR" evidence="3">
    <location>
        <begin position="69"/>
        <end position="111"/>
    </location>
</feature>
<dbReference type="OrthoDB" id="10066015at2759"/>
<evidence type="ECO:0000256" key="1">
    <source>
        <dbReference type="ARBA" id="ARBA00023157"/>
    </source>
</evidence>
<dbReference type="PROSITE" id="PS50092">
    <property type="entry name" value="TSP1"/>
    <property type="match status" value="1"/>
</dbReference>
<dbReference type="InterPro" id="IPR036383">
    <property type="entry name" value="TSP1_rpt_sf"/>
</dbReference>